<feature type="transmembrane region" description="Helical" evidence="1">
    <location>
        <begin position="153"/>
        <end position="174"/>
    </location>
</feature>
<evidence type="ECO:0000313" key="4">
    <source>
        <dbReference type="EMBL" id="SHE34566.1"/>
    </source>
</evidence>
<dbReference type="InterPro" id="IPR000326">
    <property type="entry name" value="PAP2/HPO"/>
</dbReference>
<keyword evidence="1" id="KW-0472">Membrane</keyword>
<feature type="transmembrane region" description="Helical" evidence="1">
    <location>
        <begin position="209"/>
        <end position="230"/>
    </location>
</feature>
<dbReference type="RefSeq" id="WP_046134378.1">
    <property type="nucleotide sequence ID" value="NZ_FQVC01000001.1"/>
</dbReference>
<dbReference type="InterPro" id="IPR036938">
    <property type="entry name" value="PAP2/HPO_sf"/>
</dbReference>
<dbReference type="STRING" id="1121477.SAMN02745223_00123"/>
<dbReference type="EMBL" id="FQVC01000001">
    <property type="protein sequence ID" value="SHE34566.1"/>
    <property type="molecule type" value="Genomic_DNA"/>
</dbReference>
<organism evidence="3 5">
    <name type="scientific">Devosia limi DSM 17137</name>
    <dbReference type="NCBI Taxonomy" id="1121477"/>
    <lineage>
        <taxon>Bacteria</taxon>
        <taxon>Pseudomonadati</taxon>
        <taxon>Pseudomonadota</taxon>
        <taxon>Alphaproteobacteria</taxon>
        <taxon>Hyphomicrobiales</taxon>
        <taxon>Devosiaceae</taxon>
        <taxon>Devosia</taxon>
    </lineage>
</organism>
<evidence type="ECO:0000313" key="6">
    <source>
        <dbReference type="Proteomes" id="UP000184533"/>
    </source>
</evidence>
<feature type="transmembrane region" description="Helical" evidence="1">
    <location>
        <begin position="21"/>
        <end position="39"/>
    </location>
</feature>
<evidence type="ECO:0000259" key="2">
    <source>
        <dbReference type="SMART" id="SM00014"/>
    </source>
</evidence>
<dbReference type="PANTHER" id="PTHR14969:SF13">
    <property type="entry name" value="AT30094P"/>
    <property type="match status" value="1"/>
</dbReference>
<dbReference type="EMBL" id="LAJF01000045">
    <property type="protein sequence ID" value="KKB85826.1"/>
    <property type="molecule type" value="Genomic_DNA"/>
</dbReference>
<dbReference type="PATRIC" id="fig|1121477.3.peg.2274"/>
<dbReference type="OrthoDB" id="9801622at2"/>
<evidence type="ECO:0000256" key="1">
    <source>
        <dbReference type="SAM" id="Phobius"/>
    </source>
</evidence>
<dbReference type="Pfam" id="PF01569">
    <property type="entry name" value="PAP2"/>
    <property type="match status" value="1"/>
</dbReference>
<gene>
    <name evidence="4" type="ORF">SAMN02745223_00123</name>
    <name evidence="3" type="ORF">VW29_05930</name>
</gene>
<dbReference type="Gene3D" id="1.20.144.10">
    <property type="entry name" value="Phosphatidic acid phosphatase type 2/haloperoxidase"/>
    <property type="match status" value="1"/>
</dbReference>
<feature type="domain" description="Phosphatidic acid phosphatase type 2/haloperoxidase" evidence="2">
    <location>
        <begin position="111"/>
        <end position="224"/>
    </location>
</feature>
<sequence length="243" mass="25997">MGQRLTDSKFYRRIHDFIVGEAGLLAAIVLISGLVLAFLRLADAVQEGGTAAFDEAILLMFRTPGDVNQVIGPLWVQEMVRDVTALGSFALLGLIVVGVCIYLVLARMQAAALLVIVSVLSGTVLSTLLKMGYDRPRPDLATMSHQFTASFPSGHAMLSAVTFLTIGALLARLAPTRALQFYAISAALLLTLMVGISRLYMGVHYASDVLAGWCLGAAWALLCSAVALMLERRGTIVKADEAR</sequence>
<feature type="transmembrane region" description="Helical" evidence="1">
    <location>
        <begin position="112"/>
        <end position="133"/>
    </location>
</feature>
<keyword evidence="5" id="KW-1185">Reference proteome</keyword>
<keyword evidence="1" id="KW-1133">Transmembrane helix</keyword>
<evidence type="ECO:0000313" key="5">
    <source>
        <dbReference type="Proteomes" id="UP000033608"/>
    </source>
</evidence>
<dbReference type="SUPFAM" id="SSF48317">
    <property type="entry name" value="Acid phosphatase/Vanadium-dependent haloperoxidase"/>
    <property type="match status" value="1"/>
</dbReference>
<evidence type="ECO:0000313" key="3">
    <source>
        <dbReference type="EMBL" id="KKB85826.1"/>
    </source>
</evidence>
<reference evidence="3 5" key="1">
    <citation type="submission" date="2015-03" db="EMBL/GenBank/DDBJ databases">
        <authorList>
            <person name="Hassan Y.I."/>
            <person name="Lepp D."/>
            <person name="Zhou T."/>
        </authorList>
    </citation>
    <scope>NUCLEOTIDE SEQUENCE [LARGE SCALE GENOMIC DNA]</scope>
    <source>
        <strain evidence="3 5">DSM 17137</strain>
    </source>
</reference>
<name>A0A0F5LU65_9HYPH</name>
<dbReference type="PANTHER" id="PTHR14969">
    <property type="entry name" value="SPHINGOSINE-1-PHOSPHATE PHOSPHOHYDROLASE"/>
    <property type="match status" value="1"/>
</dbReference>
<feature type="transmembrane region" description="Helical" evidence="1">
    <location>
        <begin position="181"/>
        <end position="203"/>
    </location>
</feature>
<dbReference type="Proteomes" id="UP000033608">
    <property type="component" value="Unassembled WGS sequence"/>
</dbReference>
<feature type="transmembrane region" description="Helical" evidence="1">
    <location>
        <begin position="83"/>
        <end position="105"/>
    </location>
</feature>
<accession>A0A0F5LU65</accession>
<protein>
    <submittedName>
        <fullName evidence="4">Undecaprenyl-diphosphatase</fullName>
    </submittedName>
</protein>
<dbReference type="SMART" id="SM00014">
    <property type="entry name" value="acidPPc"/>
    <property type="match status" value="1"/>
</dbReference>
<dbReference type="Proteomes" id="UP000184533">
    <property type="component" value="Unassembled WGS sequence"/>
</dbReference>
<keyword evidence="1" id="KW-0812">Transmembrane</keyword>
<reference evidence="4 6" key="2">
    <citation type="submission" date="2016-11" db="EMBL/GenBank/DDBJ databases">
        <authorList>
            <person name="Jaros S."/>
            <person name="Januszkiewicz K."/>
            <person name="Wedrychowicz H."/>
        </authorList>
    </citation>
    <scope>NUCLEOTIDE SEQUENCE [LARGE SCALE GENOMIC DNA]</scope>
    <source>
        <strain evidence="4 6">DSM 17137</strain>
    </source>
</reference>
<dbReference type="AlphaFoldDB" id="A0A0F5LU65"/>
<dbReference type="CDD" id="cd03392">
    <property type="entry name" value="PAP2_like_2"/>
    <property type="match status" value="1"/>
</dbReference>
<proteinExistence type="predicted"/>